<dbReference type="PANTHER" id="PTHR36316:SF1">
    <property type="entry name" value="OS06G0213900 PROTEIN"/>
    <property type="match status" value="1"/>
</dbReference>
<dbReference type="PANTHER" id="PTHR36316">
    <property type="entry name" value="OS06G0213900 PROTEIN"/>
    <property type="match status" value="1"/>
</dbReference>
<protein>
    <submittedName>
        <fullName evidence="2">Uncharacterized protein</fullName>
    </submittedName>
</protein>
<name>A0ABD1FMR5_SALDI</name>
<dbReference type="EMBL" id="JBEAFC010000014">
    <property type="protein sequence ID" value="KAL1533136.1"/>
    <property type="molecule type" value="Genomic_DNA"/>
</dbReference>
<keyword evidence="3" id="KW-1185">Reference proteome</keyword>
<evidence type="ECO:0000313" key="3">
    <source>
        <dbReference type="Proteomes" id="UP001567538"/>
    </source>
</evidence>
<comment type="caution">
    <text evidence="2">The sequence shown here is derived from an EMBL/GenBank/DDBJ whole genome shotgun (WGS) entry which is preliminary data.</text>
</comment>
<dbReference type="Proteomes" id="UP001567538">
    <property type="component" value="Unassembled WGS sequence"/>
</dbReference>
<accession>A0ABD1FMR5</accession>
<proteinExistence type="predicted"/>
<evidence type="ECO:0000256" key="1">
    <source>
        <dbReference type="SAM" id="MobiDB-lite"/>
    </source>
</evidence>
<reference evidence="2 3" key="1">
    <citation type="submission" date="2024-06" db="EMBL/GenBank/DDBJ databases">
        <title>A chromosome level genome sequence of Diviner's sage (Salvia divinorum).</title>
        <authorList>
            <person name="Ford S.A."/>
            <person name="Ro D.-K."/>
            <person name="Ness R.W."/>
            <person name="Phillips M.A."/>
        </authorList>
    </citation>
    <scope>NUCLEOTIDE SEQUENCE [LARGE SCALE GENOMIC DNA]</scope>
    <source>
        <strain evidence="2">SAF-2024a</strain>
        <tissue evidence="2">Leaf</tissue>
    </source>
</reference>
<gene>
    <name evidence="2" type="ORF">AAHA92_33063</name>
</gene>
<sequence>MSFLLAKPRNANTTYTFSKFHSQSASRCRRKKMKTPTPPLVESSVPTPGGRLKYAGLVATAKKHNANFVQLAIMTGVLLTSLRSLGQKYRIYMLTEDAVALKEEQESITASMNHIKESLRAEAAAEPTGALAARLRLLLGDE</sequence>
<dbReference type="AlphaFoldDB" id="A0ABD1FMR5"/>
<evidence type="ECO:0000313" key="2">
    <source>
        <dbReference type="EMBL" id="KAL1533136.1"/>
    </source>
</evidence>
<organism evidence="2 3">
    <name type="scientific">Salvia divinorum</name>
    <name type="common">Maria pastora</name>
    <name type="synonym">Diviner's sage</name>
    <dbReference type="NCBI Taxonomy" id="28513"/>
    <lineage>
        <taxon>Eukaryota</taxon>
        <taxon>Viridiplantae</taxon>
        <taxon>Streptophyta</taxon>
        <taxon>Embryophyta</taxon>
        <taxon>Tracheophyta</taxon>
        <taxon>Spermatophyta</taxon>
        <taxon>Magnoliopsida</taxon>
        <taxon>eudicotyledons</taxon>
        <taxon>Gunneridae</taxon>
        <taxon>Pentapetalae</taxon>
        <taxon>asterids</taxon>
        <taxon>lamiids</taxon>
        <taxon>Lamiales</taxon>
        <taxon>Lamiaceae</taxon>
        <taxon>Nepetoideae</taxon>
        <taxon>Mentheae</taxon>
        <taxon>Salviinae</taxon>
        <taxon>Salvia</taxon>
        <taxon>Salvia subgen. Calosphace</taxon>
    </lineage>
</organism>
<feature type="region of interest" description="Disordered" evidence="1">
    <location>
        <begin position="26"/>
        <end position="46"/>
    </location>
</feature>